<dbReference type="Gene3D" id="3.40.800.10">
    <property type="entry name" value="Ureohydrolase domain"/>
    <property type="match status" value="1"/>
</dbReference>
<dbReference type="PROSITE" id="PS51409">
    <property type="entry name" value="ARGINASE_2"/>
    <property type="match status" value="1"/>
</dbReference>
<dbReference type="GO" id="GO:0046872">
    <property type="term" value="F:metal ion binding"/>
    <property type="evidence" value="ECO:0007669"/>
    <property type="project" value="UniProtKB-KW"/>
</dbReference>
<dbReference type="SUPFAM" id="SSF52768">
    <property type="entry name" value="Arginase/deacetylase"/>
    <property type="match status" value="1"/>
</dbReference>
<organism evidence="3">
    <name type="scientific">marine sediment metagenome</name>
    <dbReference type="NCBI Taxonomy" id="412755"/>
    <lineage>
        <taxon>unclassified sequences</taxon>
        <taxon>metagenomes</taxon>
        <taxon>ecological metagenomes</taxon>
    </lineage>
</organism>
<keyword evidence="2" id="KW-0378">Hydrolase</keyword>
<comment type="caution">
    <text evidence="3">The sequence shown here is derived from an EMBL/GenBank/DDBJ whole genome shotgun (WGS) entry which is preliminary data.</text>
</comment>
<name>A0A0F9W8F3_9ZZZZ</name>
<dbReference type="GO" id="GO:0033389">
    <property type="term" value="P:putrescine biosynthetic process from arginine, via agmatine"/>
    <property type="evidence" value="ECO:0007669"/>
    <property type="project" value="TreeGrafter"/>
</dbReference>
<proteinExistence type="predicted"/>
<dbReference type="InterPro" id="IPR006035">
    <property type="entry name" value="Ureohydrolase"/>
</dbReference>
<dbReference type="GO" id="GO:0008783">
    <property type="term" value="F:agmatinase activity"/>
    <property type="evidence" value="ECO:0007669"/>
    <property type="project" value="TreeGrafter"/>
</dbReference>
<gene>
    <name evidence="3" type="ORF">LCGC14_0007170</name>
</gene>
<dbReference type="Pfam" id="PF00491">
    <property type="entry name" value="Arginase"/>
    <property type="match status" value="1"/>
</dbReference>
<evidence type="ECO:0000313" key="3">
    <source>
        <dbReference type="EMBL" id="KKO12700.1"/>
    </source>
</evidence>
<evidence type="ECO:0000256" key="1">
    <source>
        <dbReference type="ARBA" id="ARBA00022723"/>
    </source>
</evidence>
<evidence type="ECO:0008006" key="4">
    <source>
        <dbReference type="Google" id="ProtNLM"/>
    </source>
</evidence>
<reference evidence="3" key="1">
    <citation type="journal article" date="2015" name="Nature">
        <title>Complex archaea that bridge the gap between prokaryotes and eukaryotes.</title>
        <authorList>
            <person name="Spang A."/>
            <person name="Saw J.H."/>
            <person name="Jorgensen S.L."/>
            <person name="Zaremba-Niedzwiedzka K."/>
            <person name="Martijn J."/>
            <person name="Lind A.E."/>
            <person name="van Eijk R."/>
            <person name="Schleper C."/>
            <person name="Guy L."/>
            <person name="Ettema T.J."/>
        </authorList>
    </citation>
    <scope>NUCLEOTIDE SEQUENCE</scope>
</reference>
<dbReference type="InterPro" id="IPR023696">
    <property type="entry name" value="Ureohydrolase_dom_sf"/>
</dbReference>
<evidence type="ECO:0000256" key="2">
    <source>
        <dbReference type="ARBA" id="ARBA00022801"/>
    </source>
</evidence>
<dbReference type="PANTHER" id="PTHR11358:SF26">
    <property type="entry name" value="GUANIDINO ACID HYDROLASE, MITOCHONDRIAL"/>
    <property type="match status" value="1"/>
</dbReference>
<keyword evidence="1" id="KW-0479">Metal-binding</keyword>
<protein>
    <recommendedName>
        <fullName evidence="4">Arginase</fullName>
    </recommendedName>
</protein>
<sequence>MKTKEICKSRLTLAALALLFCTLSMPLVAQDDEEEEREPIEFPSSLDEKLSTLTEEEMEFLRTGPTRRFASTPELLIEALEKRTAAQVRAYVDAMIWVTQEQEFQEGEDLDHIPLNTDSPDFNAYAVRRPRSFDPDREPGPIDLSRYGGRSGIPTFAGAPIALTPEDLVAGEVDVAIVGAPLNMGSGWRGAQHGPLALRLIGRVGGNDQYTQISPSRELNIVDYGDIAIDQDSTERSMQHVREVVREIAETGAVPFIVGGDHSLEYPNVAALVDVYGEDNLSVIHFDAHYDVGRDRAHFIDHGQPIYRLLADGHIKGGDYIQVGLRSGSPSESGYKWMREQGFKYHSMAEVERYGWDYVLERILSEAKADGRKLHISFDVDVLDPSYIAGTGTPVSGGLTPREAIPIIRKLCAQQEVVGFDIVEIAPEIDPTYVTNLHSAAIVQACLIGISMRKLGHDPDYLNPVTIDHAQDNYHEENPL</sequence>
<dbReference type="CDD" id="cd09990">
    <property type="entry name" value="Agmatinase-like"/>
    <property type="match status" value="1"/>
</dbReference>
<accession>A0A0F9W8F3</accession>
<dbReference type="AlphaFoldDB" id="A0A0F9W8F3"/>
<dbReference type="EMBL" id="LAZR01000001">
    <property type="protein sequence ID" value="KKO12700.1"/>
    <property type="molecule type" value="Genomic_DNA"/>
</dbReference>
<dbReference type="PRINTS" id="PR00116">
    <property type="entry name" value="ARGINASE"/>
</dbReference>
<dbReference type="PANTHER" id="PTHR11358">
    <property type="entry name" value="ARGINASE/AGMATINASE"/>
    <property type="match status" value="1"/>
</dbReference>